<accession>A0ABU7G8M1</accession>
<evidence type="ECO:0000256" key="4">
    <source>
        <dbReference type="ARBA" id="ARBA00022670"/>
    </source>
</evidence>
<evidence type="ECO:0000313" key="10">
    <source>
        <dbReference type="Proteomes" id="UP001310248"/>
    </source>
</evidence>
<organism evidence="9 10">
    <name type="scientific">Agarivorans aestuarii</name>
    <dbReference type="NCBI Taxonomy" id="1563703"/>
    <lineage>
        <taxon>Bacteria</taxon>
        <taxon>Pseudomonadati</taxon>
        <taxon>Pseudomonadota</taxon>
        <taxon>Gammaproteobacteria</taxon>
        <taxon>Alteromonadales</taxon>
        <taxon>Alteromonadaceae</taxon>
        <taxon>Agarivorans</taxon>
    </lineage>
</organism>
<dbReference type="Pfam" id="PF12404">
    <property type="entry name" value="DUF3663"/>
    <property type="match status" value="1"/>
</dbReference>
<comment type="similarity">
    <text evidence="1">Belongs to the peptidase M17 family.</text>
</comment>
<evidence type="ECO:0000256" key="3">
    <source>
        <dbReference type="ARBA" id="ARBA00022490"/>
    </source>
</evidence>
<dbReference type="InterPro" id="IPR047620">
    <property type="entry name" value="M17_PepB-like_N"/>
</dbReference>
<keyword evidence="10" id="KW-1185">Reference proteome</keyword>
<dbReference type="RefSeq" id="WP_329776439.1">
    <property type="nucleotide sequence ID" value="NZ_JAYDYW010000014.1"/>
</dbReference>
<keyword evidence="3" id="KW-0963">Cytoplasm</keyword>
<dbReference type="PIRSF" id="PIRSF036388">
    <property type="entry name" value="Ctsl_amnpptdse_B"/>
    <property type="match status" value="1"/>
</dbReference>
<comment type="caution">
    <text evidence="9">The sequence shown here is derived from an EMBL/GenBank/DDBJ whole genome shotgun (WGS) entry which is preliminary data.</text>
</comment>
<dbReference type="GO" id="GO:0004177">
    <property type="term" value="F:aminopeptidase activity"/>
    <property type="evidence" value="ECO:0007669"/>
    <property type="project" value="UniProtKB-KW"/>
</dbReference>
<dbReference type="Gene3D" id="3.40.630.10">
    <property type="entry name" value="Zn peptidases"/>
    <property type="match status" value="1"/>
</dbReference>
<dbReference type="EMBL" id="JAYDYW010000014">
    <property type="protein sequence ID" value="MEE1675596.1"/>
    <property type="molecule type" value="Genomic_DNA"/>
</dbReference>
<dbReference type="InterPro" id="IPR008330">
    <property type="entry name" value="Pept_M17_PepB"/>
</dbReference>
<evidence type="ECO:0000256" key="6">
    <source>
        <dbReference type="ARBA" id="ARBA00022801"/>
    </source>
</evidence>
<keyword evidence="6 9" id="KW-0378">Hydrolase</keyword>
<name>A0ABU7G8M1_9ALTE</name>
<reference evidence="9 10" key="2">
    <citation type="submission" date="2023-12" db="EMBL/GenBank/DDBJ databases">
        <authorList>
            <consortium name="Cladostephus spongiosus"/>
            <person name="Lorente B."/>
            <person name="Cabral C."/>
            <person name="Frias J."/>
            <person name="Faria J."/>
            <person name="Toubarro D."/>
        </authorList>
    </citation>
    <scope>NUCLEOTIDE SEQUENCE [LARGE SCALE GENOMIC DNA]</scope>
    <source>
        <strain evidence="9 10">ZMCS4</strain>
    </source>
</reference>
<dbReference type="Pfam" id="PF00883">
    <property type="entry name" value="Peptidase_M17"/>
    <property type="match status" value="1"/>
</dbReference>
<keyword evidence="5" id="KW-0479">Metal-binding</keyword>
<keyword evidence="7" id="KW-0464">Manganese</keyword>
<sequence length="431" mass="45968">MTAVMDLVLCAKPAAAHWGKNALVSFEANQVNVHINSEGAARLQDIQKAGRKLDAQGLKHLSFIGDSWDLEACWAFYQGYYNAKQDNKLELVVLSDADLKRFDALKAAADWTRETINLGPAKIFPQSLCESAANFLSGLSPEHVSYEIISGEDLLEQGWVGTYQVGKGSTQAPAMLQLDFNPSGDANEPVAVALVGKGITFDSGGYSLKPSDGMSIMKSDMGGAATVTGGLGLAIANGLNKRVRLYLCCAENMVSGDAYKLGDVIRYKNDVTVEVLNTDAEGRLVLADGLIAACEQKPKVIIDAATLTGAAKMALGRDYNAVFGFDDDLVHQALQAAKAEFEKAWPLPLEPFHKGQIGSNFADIANISSGEGMAGASTAAAFLAHFVENAEENWLHFDLSGSYQKSGNALWATGAKGHGIRTISRLLTELS</sequence>
<keyword evidence="2 9" id="KW-0031">Aminopeptidase</keyword>
<dbReference type="InterPro" id="IPR011356">
    <property type="entry name" value="Leucine_aapep/pepB"/>
</dbReference>
<proteinExistence type="inferred from homology"/>
<dbReference type="Proteomes" id="UP001310248">
    <property type="component" value="Unassembled WGS sequence"/>
</dbReference>
<dbReference type="PRINTS" id="PR00481">
    <property type="entry name" value="LAMNOPPTDASE"/>
</dbReference>
<dbReference type="InterPro" id="IPR000819">
    <property type="entry name" value="Peptidase_M17_C"/>
</dbReference>
<gene>
    <name evidence="9" type="primary">pepB</name>
    <name evidence="9" type="ORF">SNR37_000922</name>
</gene>
<dbReference type="PROSITE" id="PS00631">
    <property type="entry name" value="CYTOSOL_AP"/>
    <property type="match status" value="1"/>
</dbReference>
<dbReference type="NCBIfam" id="NF003450">
    <property type="entry name" value="PRK05015.1"/>
    <property type="match status" value="1"/>
</dbReference>
<dbReference type="EC" id="3.4.11.23" evidence="9"/>
<protein>
    <submittedName>
        <fullName evidence="9">Aminopeptidase PepB</fullName>
        <ecNumber evidence="9">3.4.11.23</ecNumber>
    </submittedName>
</protein>
<feature type="domain" description="Cytosol aminopeptidase" evidence="8">
    <location>
        <begin position="277"/>
        <end position="284"/>
    </location>
</feature>
<evidence type="ECO:0000256" key="2">
    <source>
        <dbReference type="ARBA" id="ARBA00022438"/>
    </source>
</evidence>
<dbReference type="PANTHER" id="PTHR11963">
    <property type="entry name" value="LEUCINE AMINOPEPTIDASE-RELATED"/>
    <property type="match status" value="1"/>
</dbReference>
<dbReference type="CDD" id="cd00433">
    <property type="entry name" value="Peptidase_M17"/>
    <property type="match status" value="1"/>
</dbReference>
<evidence type="ECO:0000256" key="1">
    <source>
        <dbReference type="ARBA" id="ARBA00009528"/>
    </source>
</evidence>
<evidence type="ECO:0000259" key="8">
    <source>
        <dbReference type="PROSITE" id="PS00631"/>
    </source>
</evidence>
<evidence type="ECO:0000256" key="7">
    <source>
        <dbReference type="ARBA" id="ARBA00023211"/>
    </source>
</evidence>
<dbReference type="SUPFAM" id="SSF53187">
    <property type="entry name" value="Zn-dependent exopeptidases"/>
    <property type="match status" value="1"/>
</dbReference>
<evidence type="ECO:0000313" key="9">
    <source>
        <dbReference type="EMBL" id="MEE1675596.1"/>
    </source>
</evidence>
<keyword evidence="4" id="KW-0645">Protease</keyword>
<evidence type="ECO:0000256" key="5">
    <source>
        <dbReference type="ARBA" id="ARBA00022723"/>
    </source>
</evidence>
<reference evidence="10" key="1">
    <citation type="submission" date="2023-07" db="EMBL/GenBank/DDBJ databases">
        <title>Draft genome sequence of Agarivorans aestuarii strain ZMCS4, a CAZymes producing bacteria isolated from the marine brown algae Clodostephus spongiosus.</title>
        <authorList>
            <person name="Lorente B."/>
            <person name="Cabral C."/>
            <person name="Frias J."/>
            <person name="Faria J."/>
            <person name="Toubarro D."/>
        </authorList>
    </citation>
    <scope>NUCLEOTIDE SEQUENCE [LARGE SCALE GENOMIC DNA]</scope>
    <source>
        <strain evidence="10">ZMCS4</strain>
    </source>
</reference>
<dbReference type="PANTHER" id="PTHR11963:SF20">
    <property type="entry name" value="PEPTIDASE B"/>
    <property type="match status" value="1"/>
</dbReference>